<feature type="region of interest" description="Disordered" evidence="1">
    <location>
        <begin position="302"/>
        <end position="344"/>
    </location>
</feature>
<dbReference type="InterPro" id="IPR051677">
    <property type="entry name" value="AfsR-DnrI-RedD_regulator"/>
</dbReference>
<evidence type="ECO:0000313" key="4">
    <source>
        <dbReference type="Proteomes" id="UP001500888"/>
    </source>
</evidence>
<protein>
    <recommendedName>
        <fullName evidence="2">Bacterial transcriptional activator domain-containing protein</fullName>
    </recommendedName>
</protein>
<accession>A0ABP7I9I9</accession>
<feature type="region of interest" description="Disordered" evidence="1">
    <location>
        <begin position="256"/>
        <end position="279"/>
    </location>
</feature>
<dbReference type="InterPro" id="IPR036388">
    <property type="entry name" value="WH-like_DNA-bd_sf"/>
</dbReference>
<feature type="domain" description="Bacterial transcriptional activator" evidence="2">
    <location>
        <begin position="106"/>
        <end position="250"/>
    </location>
</feature>
<dbReference type="InterPro" id="IPR005158">
    <property type="entry name" value="BTAD"/>
</dbReference>
<dbReference type="Proteomes" id="UP001500888">
    <property type="component" value="Unassembled WGS sequence"/>
</dbReference>
<dbReference type="Gene3D" id="1.10.10.10">
    <property type="entry name" value="Winged helix-like DNA-binding domain superfamily/Winged helix DNA-binding domain"/>
    <property type="match status" value="1"/>
</dbReference>
<gene>
    <name evidence="3" type="ORF">GCM10022226_37000</name>
</gene>
<evidence type="ECO:0000259" key="2">
    <source>
        <dbReference type="SMART" id="SM01043"/>
    </source>
</evidence>
<feature type="compositionally biased region" description="Basic and acidic residues" evidence="1">
    <location>
        <begin position="333"/>
        <end position="344"/>
    </location>
</feature>
<dbReference type="PANTHER" id="PTHR35807">
    <property type="entry name" value="TRANSCRIPTIONAL REGULATOR REDD-RELATED"/>
    <property type="match status" value="1"/>
</dbReference>
<comment type="caution">
    <text evidence="3">The sequence shown here is derived from an EMBL/GenBank/DDBJ whole genome shotgun (WGS) entry which is preliminary data.</text>
</comment>
<dbReference type="Pfam" id="PF03704">
    <property type="entry name" value="BTAD"/>
    <property type="match status" value="1"/>
</dbReference>
<dbReference type="EMBL" id="BAAAZR010000008">
    <property type="protein sequence ID" value="GAA3812883.1"/>
    <property type="molecule type" value="Genomic_DNA"/>
</dbReference>
<feature type="compositionally biased region" description="Low complexity" evidence="1">
    <location>
        <begin position="264"/>
        <end position="279"/>
    </location>
</feature>
<dbReference type="Gene3D" id="1.25.40.10">
    <property type="entry name" value="Tetratricopeptide repeat domain"/>
    <property type="match status" value="1"/>
</dbReference>
<name>A0ABP7I9I9_9ACTN</name>
<dbReference type="SUPFAM" id="SSF48452">
    <property type="entry name" value="TPR-like"/>
    <property type="match status" value="1"/>
</dbReference>
<dbReference type="SUPFAM" id="SSF46894">
    <property type="entry name" value="C-terminal effector domain of the bipartite response regulators"/>
    <property type="match status" value="1"/>
</dbReference>
<dbReference type="InterPro" id="IPR016032">
    <property type="entry name" value="Sig_transdc_resp-reg_C-effctor"/>
</dbReference>
<organism evidence="3 4">
    <name type="scientific">Sphaerisporangium flaviroseum</name>
    <dbReference type="NCBI Taxonomy" id="509199"/>
    <lineage>
        <taxon>Bacteria</taxon>
        <taxon>Bacillati</taxon>
        <taxon>Actinomycetota</taxon>
        <taxon>Actinomycetes</taxon>
        <taxon>Streptosporangiales</taxon>
        <taxon>Streptosporangiaceae</taxon>
        <taxon>Sphaerisporangium</taxon>
    </lineage>
</organism>
<keyword evidence="4" id="KW-1185">Reference proteome</keyword>
<evidence type="ECO:0000256" key="1">
    <source>
        <dbReference type="SAM" id="MobiDB-lite"/>
    </source>
</evidence>
<evidence type="ECO:0000313" key="3">
    <source>
        <dbReference type="EMBL" id="GAA3812883.1"/>
    </source>
</evidence>
<sequence length="344" mass="38019">MHDLSVRLFGFVSIDQGSRPLPALPTKALELLCYLLIYRDRAHTRDGLAEVLWPEGDAAVSKRYLRQTLWKLNSSLRRGPVTGPDEESALVVDRDRVRVDPTSSWVDVGAFESARAATRDTPGHRLTETQARLVESAVGLYRGDLMETSPYDWCGFERDRLRVTYLAMLEQLMDYCEACGLYARGIAFGQVILRHDLARETTHRRLMRLHLGAGDRTSAVHQYEQCRTVMAGELGIRPSSSTVSLYDQIRDDRLPDLSGPVPVADARAPSAGAEAPPSAMADALARLNGRLDQIQASLAALQRTMHQARHGSSADAGHGPPSGDPGTLRPAKIRSEEIRSEEIR</sequence>
<reference evidence="4" key="1">
    <citation type="journal article" date="2019" name="Int. J. Syst. Evol. Microbiol.">
        <title>The Global Catalogue of Microorganisms (GCM) 10K type strain sequencing project: providing services to taxonomists for standard genome sequencing and annotation.</title>
        <authorList>
            <consortium name="The Broad Institute Genomics Platform"/>
            <consortium name="The Broad Institute Genome Sequencing Center for Infectious Disease"/>
            <person name="Wu L."/>
            <person name="Ma J."/>
        </authorList>
    </citation>
    <scope>NUCLEOTIDE SEQUENCE [LARGE SCALE GENOMIC DNA]</scope>
    <source>
        <strain evidence="4">JCM 16908</strain>
    </source>
</reference>
<dbReference type="InterPro" id="IPR011990">
    <property type="entry name" value="TPR-like_helical_dom_sf"/>
</dbReference>
<dbReference type="SMART" id="SM01043">
    <property type="entry name" value="BTAD"/>
    <property type="match status" value="1"/>
</dbReference>
<proteinExistence type="predicted"/>